<sequence length="105" mass="11936">MDDILIASKSRVEHEQHIETVLSITRSAKASINFESADFSALKEKISTLTDKLKNTEPFEWKDEGNKLVTEIYHEILSQTLICFPNFSNEFTCTVTPSLKELEGI</sequence>
<dbReference type="AlphaFoldDB" id="A0A0C2IIY3"/>
<dbReference type="SUPFAM" id="SSF56672">
    <property type="entry name" value="DNA/RNA polymerases"/>
    <property type="match status" value="1"/>
</dbReference>
<keyword evidence="2" id="KW-1185">Reference proteome</keyword>
<evidence type="ECO:0000313" key="2">
    <source>
        <dbReference type="Proteomes" id="UP000031668"/>
    </source>
</evidence>
<protein>
    <recommendedName>
        <fullName evidence="3">Reverse transcriptase domain-containing protein</fullName>
    </recommendedName>
</protein>
<reference evidence="1 2" key="1">
    <citation type="journal article" date="2014" name="Genome Biol. Evol.">
        <title>The genome of the myxosporean Thelohanellus kitauei shows adaptations to nutrient acquisition within its fish host.</title>
        <authorList>
            <person name="Yang Y."/>
            <person name="Xiong J."/>
            <person name="Zhou Z."/>
            <person name="Huo F."/>
            <person name="Miao W."/>
            <person name="Ran C."/>
            <person name="Liu Y."/>
            <person name="Zhang J."/>
            <person name="Feng J."/>
            <person name="Wang M."/>
            <person name="Wang M."/>
            <person name="Wang L."/>
            <person name="Yao B."/>
        </authorList>
    </citation>
    <scope>NUCLEOTIDE SEQUENCE [LARGE SCALE GENOMIC DNA]</scope>
    <source>
        <strain evidence="1">Wuqing</strain>
    </source>
</reference>
<accession>A0A0C2IIY3</accession>
<dbReference type="InterPro" id="IPR043502">
    <property type="entry name" value="DNA/RNA_pol_sf"/>
</dbReference>
<dbReference type="InterPro" id="IPR043128">
    <property type="entry name" value="Rev_trsase/Diguanyl_cyclase"/>
</dbReference>
<proteinExistence type="predicted"/>
<dbReference type="Gene3D" id="3.30.70.270">
    <property type="match status" value="1"/>
</dbReference>
<comment type="caution">
    <text evidence="1">The sequence shown here is derived from an EMBL/GenBank/DDBJ whole genome shotgun (WGS) entry which is preliminary data.</text>
</comment>
<name>A0A0C2IIY3_THEKT</name>
<dbReference type="Proteomes" id="UP000031668">
    <property type="component" value="Unassembled WGS sequence"/>
</dbReference>
<organism evidence="1 2">
    <name type="scientific">Thelohanellus kitauei</name>
    <name type="common">Myxosporean</name>
    <dbReference type="NCBI Taxonomy" id="669202"/>
    <lineage>
        <taxon>Eukaryota</taxon>
        <taxon>Metazoa</taxon>
        <taxon>Cnidaria</taxon>
        <taxon>Myxozoa</taxon>
        <taxon>Myxosporea</taxon>
        <taxon>Bivalvulida</taxon>
        <taxon>Platysporina</taxon>
        <taxon>Myxobolidae</taxon>
        <taxon>Thelohanellus</taxon>
    </lineage>
</organism>
<evidence type="ECO:0008006" key="3">
    <source>
        <dbReference type="Google" id="ProtNLM"/>
    </source>
</evidence>
<evidence type="ECO:0000313" key="1">
    <source>
        <dbReference type="EMBL" id="KII65304.1"/>
    </source>
</evidence>
<dbReference type="EMBL" id="JWZT01003910">
    <property type="protein sequence ID" value="KII65304.1"/>
    <property type="molecule type" value="Genomic_DNA"/>
</dbReference>
<gene>
    <name evidence="1" type="ORF">RF11_02724</name>
</gene>